<dbReference type="PANTHER" id="PTHR14485">
    <property type="entry name" value="TETRATRICOPEPTIDE REPEAT PROTEIN 23"/>
    <property type="match status" value="1"/>
</dbReference>
<organism evidence="1 2">
    <name type="scientific">Oopsacas minuta</name>
    <dbReference type="NCBI Taxonomy" id="111878"/>
    <lineage>
        <taxon>Eukaryota</taxon>
        <taxon>Metazoa</taxon>
        <taxon>Porifera</taxon>
        <taxon>Hexactinellida</taxon>
        <taxon>Hexasterophora</taxon>
        <taxon>Lyssacinosida</taxon>
        <taxon>Leucopsacidae</taxon>
        <taxon>Oopsacas</taxon>
    </lineage>
</organism>
<reference evidence="1 2" key="1">
    <citation type="journal article" date="2023" name="BMC Biol.">
        <title>The compact genome of the sponge Oopsacas minuta (Hexactinellida) is lacking key metazoan core genes.</title>
        <authorList>
            <person name="Santini S."/>
            <person name="Schenkelaars Q."/>
            <person name="Jourda C."/>
            <person name="Duchesne M."/>
            <person name="Belahbib H."/>
            <person name="Rocher C."/>
            <person name="Selva M."/>
            <person name="Riesgo A."/>
            <person name="Vervoort M."/>
            <person name="Leys S.P."/>
            <person name="Kodjabachian L."/>
            <person name="Le Bivic A."/>
            <person name="Borchiellini C."/>
            <person name="Claverie J.M."/>
            <person name="Renard E."/>
        </authorList>
    </citation>
    <scope>NUCLEOTIDE SEQUENCE [LARGE SCALE GENOMIC DNA]</scope>
    <source>
        <strain evidence="1">SPO-2</strain>
    </source>
</reference>
<dbReference type="InterPro" id="IPR042621">
    <property type="entry name" value="TTC23/TTC23L"/>
</dbReference>
<dbReference type="AlphaFoldDB" id="A0AAV7JEQ7"/>
<name>A0AAV7JEQ7_9METZ</name>
<dbReference type="Gene3D" id="1.25.40.10">
    <property type="entry name" value="Tetratricopeptide repeat domain"/>
    <property type="match status" value="2"/>
</dbReference>
<gene>
    <name evidence="1" type="ORF">LOD99_12265</name>
</gene>
<protein>
    <submittedName>
        <fullName evidence="1">Tetratricopeptide repeat protein 23 isoform X1</fullName>
    </submittedName>
</protein>
<dbReference type="EMBL" id="JAKMXF010000343">
    <property type="protein sequence ID" value="KAI6647268.1"/>
    <property type="molecule type" value="Genomic_DNA"/>
</dbReference>
<evidence type="ECO:0000313" key="2">
    <source>
        <dbReference type="Proteomes" id="UP001165289"/>
    </source>
</evidence>
<keyword evidence="2" id="KW-1185">Reference proteome</keyword>
<accession>A0AAV7JEQ7</accession>
<sequence>MARILWQSYWCNYITEHNEWPLFSNSEQTEILPDDTTILIPYQHPSYQSSPKFLLTKLVSSIGNLFTYEQSDICIDTLLRCLALSRFIYESDSIQIASFYVSLALAYLELKQNYLQAIKHCQNAMKIIDLQRLSFENISSFSAVLLNIKTSLVFAKSLLLQQKHSESLNLLKQANSDSKLLQTLNPNFRDSTHIVFVHYLKGHVHKSMIKYKSALGDFTACLELIKHIFGAKEEHTVWPMIEIVEVLIEIGSFENALGYAEKCYELGRDFEVLKPDVALVLAKLHFTAKSKNAYTNSAKFYDEWASTVDMEKAQNSSVNFSRLVSNFEQYILVLSKIGNQQKTYIILVQLISIYTTKYGDMCSEVGNLNRQLGLCYLTEGNVKMGVEQLEQSRRCYDFSLGKNNKESKNIEQILSRVDPTHKYQTISSEKPQDNKIRFKTIV</sequence>
<dbReference type="Proteomes" id="UP001165289">
    <property type="component" value="Unassembled WGS sequence"/>
</dbReference>
<dbReference type="InterPro" id="IPR011990">
    <property type="entry name" value="TPR-like_helical_dom_sf"/>
</dbReference>
<evidence type="ECO:0000313" key="1">
    <source>
        <dbReference type="EMBL" id="KAI6647268.1"/>
    </source>
</evidence>
<dbReference type="PANTHER" id="PTHR14485:SF2">
    <property type="entry name" value="FUNGAL STAND N-TERMINAL GOODBYE DOMAIN-CONTAINING PROTEIN"/>
    <property type="match status" value="1"/>
</dbReference>
<comment type="caution">
    <text evidence="1">The sequence shown here is derived from an EMBL/GenBank/DDBJ whole genome shotgun (WGS) entry which is preliminary data.</text>
</comment>
<proteinExistence type="predicted"/>
<dbReference type="SUPFAM" id="SSF48452">
    <property type="entry name" value="TPR-like"/>
    <property type="match status" value="1"/>
</dbReference>